<evidence type="ECO:0000256" key="1">
    <source>
        <dbReference type="SAM" id="Phobius"/>
    </source>
</evidence>
<evidence type="ECO:0000313" key="2">
    <source>
        <dbReference type="EMBL" id="KMZ69191.1"/>
    </source>
</evidence>
<feature type="transmembrane region" description="Helical" evidence="1">
    <location>
        <begin position="26"/>
        <end position="48"/>
    </location>
</feature>
<reference evidence="3" key="1">
    <citation type="journal article" date="2016" name="Nature">
        <title>The genome of the seagrass Zostera marina reveals angiosperm adaptation to the sea.</title>
        <authorList>
            <person name="Olsen J.L."/>
            <person name="Rouze P."/>
            <person name="Verhelst B."/>
            <person name="Lin Y.-C."/>
            <person name="Bayer T."/>
            <person name="Collen J."/>
            <person name="Dattolo E."/>
            <person name="De Paoli E."/>
            <person name="Dittami S."/>
            <person name="Maumus F."/>
            <person name="Michel G."/>
            <person name="Kersting A."/>
            <person name="Lauritano C."/>
            <person name="Lohaus R."/>
            <person name="Toepel M."/>
            <person name="Tonon T."/>
            <person name="Vanneste K."/>
            <person name="Amirebrahimi M."/>
            <person name="Brakel J."/>
            <person name="Bostroem C."/>
            <person name="Chovatia M."/>
            <person name="Grimwood J."/>
            <person name="Jenkins J.W."/>
            <person name="Jueterbock A."/>
            <person name="Mraz A."/>
            <person name="Stam W.T."/>
            <person name="Tice H."/>
            <person name="Bornberg-Bauer E."/>
            <person name="Green P.J."/>
            <person name="Pearson G.A."/>
            <person name="Procaccini G."/>
            <person name="Duarte C.M."/>
            <person name="Schmutz J."/>
            <person name="Reusch T.B.H."/>
            <person name="Van de Peer Y."/>
        </authorList>
    </citation>
    <scope>NUCLEOTIDE SEQUENCE [LARGE SCALE GENOMIC DNA]</scope>
    <source>
        <strain evidence="3">cv. Finnish</strain>
    </source>
</reference>
<gene>
    <name evidence="2" type="ORF">ZOSMA_21G00450</name>
</gene>
<comment type="caution">
    <text evidence="2">The sequence shown here is derived from an EMBL/GenBank/DDBJ whole genome shotgun (WGS) entry which is preliminary data.</text>
</comment>
<accession>A0A0K9PJR1</accession>
<evidence type="ECO:0000313" key="3">
    <source>
        <dbReference type="Proteomes" id="UP000036987"/>
    </source>
</evidence>
<name>A0A0K9PJR1_ZOSMR</name>
<proteinExistence type="predicted"/>
<keyword evidence="3" id="KW-1185">Reference proteome</keyword>
<keyword evidence="1" id="KW-1133">Transmembrane helix</keyword>
<keyword evidence="1" id="KW-0472">Membrane</keyword>
<keyword evidence="1" id="KW-0812">Transmembrane</keyword>
<organism evidence="2 3">
    <name type="scientific">Zostera marina</name>
    <name type="common">Eelgrass</name>
    <dbReference type="NCBI Taxonomy" id="29655"/>
    <lineage>
        <taxon>Eukaryota</taxon>
        <taxon>Viridiplantae</taxon>
        <taxon>Streptophyta</taxon>
        <taxon>Embryophyta</taxon>
        <taxon>Tracheophyta</taxon>
        <taxon>Spermatophyta</taxon>
        <taxon>Magnoliopsida</taxon>
        <taxon>Liliopsida</taxon>
        <taxon>Zosteraceae</taxon>
        <taxon>Zostera</taxon>
    </lineage>
</organism>
<protein>
    <submittedName>
        <fullName evidence="2">Uncharacterized protein</fullName>
    </submittedName>
</protein>
<dbReference type="AlphaFoldDB" id="A0A0K9PJR1"/>
<dbReference type="EMBL" id="LFYR01000785">
    <property type="protein sequence ID" value="KMZ69191.1"/>
    <property type="molecule type" value="Genomic_DNA"/>
</dbReference>
<dbReference type="Proteomes" id="UP000036987">
    <property type="component" value="Unassembled WGS sequence"/>
</dbReference>
<sequence>MHVCLCDCHHVSGSCQQWGFKRSPSFLGILILHGHDHCYIILLGYSIIQSHEKFRFQRRALCIEQGFRLRYIHP</sequence>